<organism evidence="1 2">
    <name type="scientific">Hibiscus sabdariffa</name>
    <name type="common">roselle</name>
    <dbReference type="NCBI Taxonomy" id="183260"/>
    <lineage>
        <taxon>Eukaryota</taxon>
        <taxon>Viridiplantae</taxon>
        <taxon>Streptophyta</taxon>
        <taxon>Embryophyta</taxon>
        <taxon>Tracheophyta</taxon>
        <taxon>Spermatophyta</taxon>
        <taxon>Magnoliopsida</taxon>
        <taxon>eudicotyledons</taxon>
        <taxon>Gunneridae</taxon>
        <taxon>Pentapetalae</taxon>
        <taxon>rosids</taxon>
        <taxon>malvids</taxon>
        <taxon>Malvales</taxon>
        <taxon>Malvaceae</taxon>
        <taxon>Malvoideae</taxon>
        <taxon>Hibiscus</taxon>
    </lineage>
</organism>
<reference evidence="1 2" key="1">
    <citation type="journal article" date="2024" name="G3 (Bethesda)">
        <title>Genome assembly of Hibiscus sabdariffa L. provides insights into metabolisms of medicinal natural products.</title>
        <authorList>
            <person name="Kim T."/>
        </authorList>
    </citation>
    <scope>NUCLEOTIDE SEQUENCE [LARGE SCALE GENOMIC DNA]</scope>
    <source>
        <strain evidence="1">TK-2024</strain>
        <tissue evidence="1">Old leaves</tissue>
    </source>
</reference>
<evidence type="ECO:0000313" key="2">
    <source>
        <dbReference type="Proteomes" id="UP001396334"/>
    </source>
</evidence>
<accession>A0ABR2QDX8</accession>
<keyword evidence="2" id="KW-1185">Reference proteome</keyword>
<name>A0ABR2QDX8_9ROSI</name>
<dbReference type="EMBL" id="JBBPBN010000041">
    <property type="protein sequence ID" value="KAK8998717.1"/>
    <property type="molecule type" value="Genomic_DNA"/>
</dbReference>
<comment type="caution">
    <text evidence="1">The sequence shown here is derived from an EMBL/GenBank/DDBJ whole genome shotgun (WGS) entry which is preliminary data.</text>
</comment>
<proteinExistence type="predicted"/>
<protein>
    <submittedName>
        <fullName evidence="1">Uncharacterized protein</fullName>
    </submittedName>
</protein>
<gene>
    <name evidence="1" type="ORF">V6N11_084100</name>
</gene>
<evidence type="ECO:0000313" key="1">
    <source>
        <dbReference type="EMBL" id="KAK8998717.1"/>
    </source>
</evidence>
<sequence>MELAMVTILDGGAGVGEGWGTAGDVGLSGGVWLSMMVGSGSNGGSGGSMVPWLQPAKDISGSCWEEPRVAACGCVRDHGA</sequence>
<dbReference type="Proteomes" id="UP001396334">
    <property type="component" value="Unassembled WGS sequence"/>
</dbReference>